<dbReference type="PANTHER" id="PTHR11452:SF83">
    <property type="entry name" value="ALPHA-GALACTOSIDASE"/>
    <property type="match status" value="1"/>
</dbReference>
<sequence>MLPIWLAALSVIDTGWSLDNGLARRPPMGWMPWATFLCETNCEMFPQHCISEELFRQMADRIVEDGFLAAGYNRIHIDDCWMERARNSNGELEADRKRFPNGIKWLARYMHDRKLELGIYADFGMATCMGFPGSIAHLEVDAKTFASWDVDYLKMDGCHTGIDGMVAGYARMERALNATGRSIIFSCSYPFYFLAQGLKVDLTPTGESCNLWRFYADVEGSWKSIAGIIHYVNDHQDTLAAAQKPGAWNDMDMIVAGLGSLTPDQARVQMSLWSIWSSPLIMSNDLRTLSSEFRTVLQNRDVIAIDQDPLGVMGKLVRKNDSVGIYVKPVTPVINGLTSFAIAVVNMNQIEIKKVRFTFESLGLVNIGGYNLRNLWTGQDFGVVSPTYDYHVELQPTSVSMIKLTIL</sequence>
<dbReference type="GO" id="GO:0004557">
    <property type="term" value="F:alpha-galactosidase activity"/>
    <property type="evidence" value="ECO:0007669"/>
    <property type="project" value="UniProtKB-EC"/>
</dbReference>
<evidence type="ECO:0000259" key="9">
    <source>
        <dbReference type="Pfam" id="PF17801"/>
    </source>
</evidence>
<dbReference type="AlphaFoldDB" id="A0A7I4YZ10"/>
<dbReference type="PRINTS" id="PR00740">
    <property type="entry name" value="GLHYDRLASE27"/>
</dbReference>
<dbReference type="OMA" id="ELTCARY"/>
<dbReference type="EC" id="3.2.1.-" evidence="7"/>
<evidence type="ECO:0000256" key="8">
    <source>
        <dbReference type="SAM" id="SignalP"/>
    </source>
</evidence>
<comment type="catalytic activity">
    <reaction evidence="1">
        <text>Hydrolysis of terminal, non-reducing alpha-D-galactose residues in alpha-D-galactosides, including galactose oligosaccharides, galactomannans and galactolipids.</text>
        <dbReference type="EC" id="3.2.1.22"/>
    </reaction>
</comment>
<evidence type="ECO:0000313" key="10">
    <source>
        <dbReference type="Proteomes" id="UP000025227"/>
    </source>
</evidence>
<evidence type="ECO:0000256" key="3">
    <source>
        <dbReference type="ARBA" id="ARBA00012755"/>
    </source>
</evidence>
<dbReference type="Gene3D" id="2.60.40.1180">
    <property type="entry name" value="Golgi alpha-mannosidase II"/>
    <property type="match status" value="1"/>
</dbReference>
<dbReference type="InterPro" id="IPR002241">
    <property type="entry name" value="Glyco_hydro_27"/>
</dbReference>
<dbReference type="SUPFAM" id="SSF51011">
    <property type="entry name" value="Glycosyl hydrolase domain"/>
    <property type="match status" value="1"/>
</dbReference>
<keyword evidence="7" id="KW-1015">Disulfide bond</keyword>
<dbReference type="PROSITE" id="PS00512">
    <property type="entry name" value="ALPHA_GALACTOSIDASE"/>
    <property type="match status" value="1"/>
</dbReference>
<organism evidence="10 11">
    <name type="scientific">Haemonchus contortus</name>
    <name type="common">Barber pole worm</name>
    <dbReference type="NCBI Taxonomy" id="6289"/>
    <lineage>
        <taxon>Eukaryota</taxon>
        <taxon>Metazoa</taxon>
        <taxon>Ecdysozoa</taxon>
        <taxon>Nematoda</taxon>
        <taxon>Chromadorea</taxon>
        <taxon>Rhabditida</taxon>
        <taxon>Rhabditina</taxon>
        <taxon>Rhabditomorpha</taxon>
        <taxon>Strongyloidea</taxon>
        <taxon>Trichostrongylidae</taxon>
        <taxon>Haemonchus</taxon>
    </lineage>
</organism>
<comment type="subunit">
    <text evidence="7">Homodimer.</text>
</comment>
<dbReference type="Proteomes" id="UP000025227">
    <property type="component" value="Unplaced"/>
</dbReference>
<dbReference type="OrthoDB" id="5795902at2759"/>
<dbReference type="WBParaSite" id="HCON_00161090-00001">
    <property type="protein sequence ID" value="HCON_00161090-00001"/>
    <property type="gene ID" value="HCON_00161090"/>
</dbReference>
<feature type="signal peptide" evidence="8">
    <location>
        <begin position="1"/>
        <end position="17"/>
    </location>
</feature>
<evidence type="ECO:0000256" key="4">
    <source>
        <dbReference type="ARBA" id="ARBA00022729"/>
    </source>
</evidence>
<dbReference type="InterPro" id="IPR000111">
    <property type="entry name" value="Glyco_hydro_27/36_CS"/>
</dbReference>
<dbReference type="InterPro" id="IPR017853">
    <property type="entry name" value="GH"/>
</dbReference>
<proteinExistence type="inferred from homology"/>
<keyword evidence="6 7" id="KW-0326">Glycosidase</keyword>
<feature type="chain" id="PRO_5029852959" description="Alpha-galactosidase" evidence="8">
    <location>
        <begin position="18"/>
        <end position="407"/>
    </location>
</feature>
<dbReference type="InterPro" id="IPR041233">
    <property type="entry name" value="Melibiase_C"/>
</dbReference>
<evidence type="ECO:0000313" key="11">
    <source>
        <dbReference type="WBParaSite" id="HCON_00161090-00001"/>
    </source>
</evidence>
<reference evidence="11" key="1">
    <citation type="submission" date="2020-12" db="UniProtKB">
        <authorList>
            <consortium name="WormBaseParasite"/>
        </authorList>
    </citation>
    <scope>IDENTIFICATION</scope>
    <source>
        <strain evidence="11">MHco3</strain>
    </source>
</reference>
<evidence type="ECO:0000256" key="6">
    <source>
        <dbReference type="ARBA" id="ARBA00023295"/>
    </source>
</evidence>
<dbReference type="InterPro" id="IPR013785">
    <property type="entry name" value="Aldolase_TIM"/>
</dbReference>
<keyword evidence="5 7" id="KW-0378">Hydrolase</keyword>
<keyword evidence="4 8" id="KW-0732">Signal</keyword>
<protein>
    <recommendedName>
        <fullName evidence="3 7">Alpha-galactosidase</fullName>
        <ecNumber evidence="7">3.2.1.-</ecNumber>
    </recommendedName>
</protein>
<dbReference type="PANTHER" id="PTHR11452">
    <property type="entry name" value="ALPHA-GALACTOSIDASE/ALPHA-N-ACETYLGALACTOSAMINIDASE"/>
    <property type="match status" value="1"/>
</dbReference>
<dbReference type="GO" id="GO:0009311">
    <property type="term" value="P:oligosaccharide metabolic process"/>
    <property type="evidence" value="ECO:0007669"/>
    <property type="project" value="TreeGrafter"/>
</dbReference>
<evidence type="ECO:0000256" key="7">
    <source>
        <dbReference type="RuleBase" id="RU361168"/>
    </source>
</evidence>
<evidence type="ECO:0000256" key="5">
    <source>
        <dbReference type="ARBA" id="ARBA00022801"/>
    </source>
</evidence>
<comment type="similarity">
    <text evidence="2 7">Belongs to the glycosyl hydrolase 27 family.</text>
</comment>
<name>A0A7I4YZ10_HAECO</name>
<dbReference type="Gene3D" id="3.20.20.70">
    <property type="entry name" value="Aldolase class I"/>
    <property type="match status" value="1"/>
</dbReference>
<feature type="domain" description="Alpha galactosidase C-terminal" evidence="9">
    <location>
        <begin position="339"/>
        <end position="404"/>
    </location>
</feature>
<dbReference type="GO" id="GO:0016139">
    <property type="term" value="P:glycoside catabolic process"/>
    <property type="evidence" value="ECO:0007669"/>
    <property type="project" value="TreeGrafter"/>
</dbReference>
<dbReference type="GO" id="GO:0005737">
    <property type="term" value="C:cytoplasm"/>
    <property type="evidence" value="ECO:0007669"/>
    <property type="project" value="TreeGrafter"/>
</dbReference>
<dbReference type="Pfam" id="PF17801">
    <property type="entry name" value="Melibiase_C"/>
    <property type="match status" value="1"/>
</dbReference>
<evidence type="ECO:0000256" key="1">
    <source>
        <dbReference type="ARBA" id="ARBA00001255"/>
    </source>
</evidence>
<dbReference type="Pfam" id="PF16499">
    <property type="entry name" value="Melibiase_2"/>
    <property type="match status" value="1"/>
</dbReference>
<keyword evidence="10" id="KW-1185">Reference proteome</keyword>
<dbReference type="FunFam" id="3.20.20.70:FF:000197">
    <property type="entry name" value="Alpha-galactosidase"/>
    <property type="match status" value="1"/>
</dbReference>
<dbReference type="InterPro" id="IPR013780">
    <property type="entry name" value="Glyco_hydro_b"/>
</dbReference>
<dbReference type="SUPFAM" id="SSF51445">
    <property type="entry name" value="(Trans)glycosidases"/>
    <property type="match status" value="1"/>
</dbReference>
<accession>A0A7I4YZ10</accession>
<evidence type="ECO:0000256" key="2">
    <source>
        <dbReference type="ARBA" id="ARBA00009743"/>
    </source>
</evidence>
<dbReference type="CDD" id="cd14792">
    <property type="entry name" value="GH27"/>
    <property type="match status" value="1"/>
</dbReference>